<dbReference type="AlphaFoldDB" id="A0A822ZJ44"/>
<organism evidence="1 2">
    <name type="scientific">Nelumbo nucifera</name>
    <name type="common">Sacred lotus</name>
    <dbReference type="NCBI Taxonomy" id="4432"/>
    <lineage>
        <taxon>Eukaryota</taxon>
        <taxon>Viridiplantae</taxon>
        <taxon>Streptophyta</taxon>
        <taxon>Embryophyta</taxon>
        <taxon>Tracheophyta</taxon>
        <taxon>Spermatophyta</taxon>
        <taxon>Magnoliopsida</taxon>
        <taxon>Proteales</taxon>
        <taxon>Nelumbonaceae</taxon>
        <taxon>Nelumbo</taxon>
    </lineage>
</organism>
<sequence length="82" mass="9455">MEGYLGEIIHAVMWIFGRSKLEGYFKIEAEVKRHSEGILALAFFWMLTNRCFMGISYGDLDTNFEIFSFCPSDQLHSSPNLP</sequence>
<dbReference type="EMBL" id="DUZY01000006">
    <property type="protein sequence ID" value="DAD43651.1"/>
    <property type="molecule type" value="Genomic_DNA"/>
</dbReference>
<reference evidence="1 2" key="1">
    <citation type="journal article" date="2020" name="Mol. Biol. Evol.">
        <title>Distinct Expression and Methylation Patterns for Genes with Different Fates following a Single Whole-Genome Duplication in Flowering Plants.</title>
        <authorList>
            <person name="Shi T."/>
            <person name="Rahmani R.S."/>
            <person name="Gugger P.F."/>
            <person name="Wang M."/>
            <person name="Li H."/>
            <person name="Zhang Y."/>
            <person name="Li Z."/>
            <person name="Wang Q."/>
            <person name="Van de Peer Y."/>
            <person name="Marchal K."/>
            <person name="Chen J."/>
        </authorList>
    </citation>
    <scope>NUCLEOTIDE SEQUENCE [LARGE SCALE GENOMIC DNA]</scope>
    <source>
        <tissue evidence="1">Leaf</tissue>
    </source>
</reference>
<dbReference type="Proteomes" id="UP000607653">
    <property type="component" value="Unassembled WGS sequence"/>
</dbReference>
<accession>A0A822ZJ44</accession>
<comment type="caution">
    <text evidence="1">The sequence shown here is derived from an EMBL/GenBank/DDBJ whole genome shotgun (WGS) entry which is preliminary data.</text>
</comment>
<evidence type="ECO:0000313" key="1">
    <source>
        <dbReference type="EMBL" id="DAD43651.1"/>
    </source>
</evidence>
<name>A0A822ZJ44_NELNU</name>
<gene>
    <name evidence="1" type="ORF">HUJ06_001881</name>
</gene>
<protein>
    <submittedName>
        <fullName evidence="1">Uncharacterized protein</fullName>
    </submittedName>
</protein>
<proteinExistence type="predicted"/>
<evidence type="ECO:0000313" key="2">
    <source>
        <dbReference type="Proteomes" id="UP000607653"/>
    </source>
</evidence>
<keyword evidence="2" id="KW-1185">Reference proteome</keyword>